<dbReference type="AlphaFoldDB" id="A0A0A1U803"/>
<dbReference type="KEGG" id="eiv:EIN_267950"/>
<keyword evidence="2" id="KW-1185">Reference proteome</keyword>
<proteinExistence type="predicted"/>
<gene>
    <name evidence="1" type="ORF">EIN_267950</name>
</gene>
<protein>
    <submittedName>
        <fullName evidence="1">Uncharacterized protein</fullName>
    </submittedName>
</protein>
<sequence length="256" mass="29321">MEYARGTLTIMSAFTQRSLKLTVLGNGMISYEYDESDASANLDTYSNSREIKKEEKSISPLSEKKKSKDANERYIFGFRVSRNYQAEQQAILLALINKTYSITVEHPLKKSKLTIPFLKIIQFTSDDSQPVYFNNIVEQQIKVLQNEDLKNGVTQKTVNRRKDVHRITEVIRLLISFARDMGFDIKTKKTSGSKGSVKESIKEIHFNNVVLTKQTISEIGRNISNEMEKKMANANTDLPFCFGKQDKEIAQLFKIL</sequence>
<dbReference type="RefSeq" id="XP_004257830.1">
    <property type="nucleotide sequence ID" value="XM_004257782.1"/>
</dbReference>
<dbReference type="GeneID" id="14890084"/>
<dbReference type="EMBL" id="KB206479">
    <property type="protein sequence ID" value="ELP91059.1"/>
    <property type="molecule type" value="Genomic_DNA"/>
</dbReference>
<name>A0A0A1U803_ENTIV</name>
<reference evidence="1 2" key="1">
    <citation type="submission" date="2012-10" db="EMBL/GenBank/DDBJ databases">
        <authorList>
            <person name="Zafar N."/>
            <person name="Inman J."/>
            <person name="Hall N."/>
            <person name="Lorenzi H."/>
            <person name="Caler E."/>
        </authorList>
    </citation>
    <scope>NUCLEOTIDE SEQUENCE [LARGE SCALE GENOMIC DNA]</scope>
    <source>
        <strain evidence="1 2">IP1</strain>
    </source>
</reference>
<dbReference type="VEuPathDB" id="AmoebaDB:EIN_267950"/>
<organism evidence="1 2">
    <name type="scientific">Entamoeba invadens IP1</name>
    <dbReference type="NCBI Taxonomy" id="370355"/>
    <lineage>
        <taxon>Eukaryota</taxon>
        <taxon>Amoebozoa</taxon>
        <taxon>Evosea</taxon>
        <taxon>Archamoebae</taxon>
        <taxon>Mastigamoebida</taxon>
        <taxon>Entamoebidae</taxon>
        <taxon>Entamoeba</taxon>
    </lineage>
</organism>
<evidence type="ECO:0000313" key="2">
    <source>
        <dbReference type="Proteomes" id="UP000014680"/>
    </source>
</evidence>
<accession>A0A0A1U803</accession>
<dbReference type="Proteomes" id="UP000014680">
    <property type="component" value="Unassembled WGS sequence"/>
</dbReference>
<evidence type="ECO:0000313" key="1">
    <source>
        <dbReference type="EMBL" id="ELP91059.1"/>
    </source>
</evidence>